<reference evidence="2" key="2">
    <citation type="submission" date="2011-04" db="EMBL/GenBank/DDBJ databases">
        <authorList>
            <person name="Genoscope - CEA"/>
        </authorList>
    </citation>
    <scope>NUCLEOTIDE SEQUENCE</scope>
    <source>
        <strain evidence="2">R24</strain>
    </source>
</reference>
<dbReference type="EMBL" id="FR854089">
    <property type="protein sequence ID" value="CCA86584.1"/>
    <property type="molecule type" value="Genomic_DNA"/>
</dbReference>
<proteinExistence type="predicted"/>
<feature type="chain" id="PRO_5003442038" evidence="1">
    <location>
        <begin position="19"/>
        <end position="117"/>
    </location>
</feature>
<organism evidence="2">
    <name type="scientific">Ralstonia syzygii R24</name>
    <dbReference type="NCBI Taxonomy" id="907261"/>
    <lineage>
        <taxon>Bacteria</taxon>
        <taxon>Pseudomonadati</taxon>
        <taxon>Pseudomonadota</taxon>
        <taxon>Betaproteobacteria</taxon>
        <taxon>Burkholderiales</taxon>
        <taxon>Burkholderiaceae</taxon>
        <taxon>Ralstonia</taxon>
        <taxon>Ralstonia solanacearum species complex</taxon>
    </lineage>
</organism>
<evidence type="ECO:0000313" key="2">
    <source>
        <dbReference type="EMBL" id="CCA86584.1"/>
    </source>
</evidence>
<reference evidence="2" key="1">
    <citation type="journal article" date="2011" name="PLoS ONE">
        <title>Ralstonia syzygii, the Blood Disease Bacterium and some Asian R. solanacearum strains form a single genomic species despite divergent lifestyles.</title>
        <authorList>
            <person name="Remenant B."/>
            <person name="de Cambiaire J.C."/>
            <person name="Cellier G."/>
            <person name="Jacobs J.M."/>
            <person name="Mangenot S."/>
            <person name="Barbe V."/>
            <person name="Lajus A."/>
            <person name="Vallenet D."/>
            <person name="Medigue C."/>
            <person name="Fegan M."/>
            <person name="Allen C."/>
            <person name="Prior P."/>
        </authorList>
    </citation>
    <scope>NUCLEOTIDE SEQUENCE</scope>
    <source>
        <strain evidence="2">R24</strain>
    </source>
</reference>
<dbReference type="AlphaFoldDB" id="G3A7U8"/>
<evidence type="ECO:0000256" key="1">
    <source>
        <dbReference type="SAM" id="SignalP"/>
    </source>
</evidence>
<name>G3A7U8_9RALS</name>
<gene>
    <name evidence="2" type="ORF">RALSY_40812</name>
</gene>
<feature type="signal peptide" evidence="1">
    <location>
        <begin position="1"/>
        <end position="18"/>
    </location>
</feature>
<keyword evidence="1" id="KW-0732">Signal</keyword>
<accession>G3A7U8</accession>
<protein>
    <submittedName>
        <fullName evidence="2">Uncharacterized protein</fullName>
    </submittedName>
</protein>
<dbReference type="RefSeq" id="WP_197334750.1">
    <property type="nucleotide sequence ID" value="NZ_CP115944.1"/>
</dbReference>
<sequence>MKTYIAIATVLFPTAAHAVDYVDVSTLPDQAVTGNDIVELLSGKAIKARVERGFDVEYRFAPDGFLNGFSNRANDTGTWSLEDGKLCLKFNRWNNACPTDVTVQGGKVYFGKWFRQK</sequence>